<evidence type="ECO:0000256" key="2">
    <source>
        <dbReference type="ARBA" id="ARBA00022692"/>
    </source>
</evidence>
<sequence>MGSIATKSSFYLSWKKTDLRPPQSFCGLVSETRGAGIVASELSAASALIQPASLNVPVGQTTTINCWIGRGESQYTRWFKQIPGETPQLILEYKRFSSEANFYGSGFSSSRFTSKSVDEENNQLVIKGTEVGDTAMYYCEKWVSAENQAVAQRHRSGQEGRAERRKRKDSALQWSGATRRA</sequence>
<dbReference type="PANTHER" id="PTHR19256">
    <property type="entry name" value="T-CELL RECEPTOR GAMMA CHAIN"/>
    <property type="match status" value="1"/>
</dbReference>
<proteinExistence type="predicted"/>
<dbReference type="SMART" id="SM00409">
    <property type="entry name" value="IG"/>
    <property type="match status" value="1"/>
</dbReference>
<keyword evidence="3" id="KW-1133">Transmembrane helix</keyword>
<keyword evidence="5" id="KW-0675">Receptor</keyword>
<keyword evidence="2" id="KW-0812">Transmembrane</keyword>
<feature type="compositionally biased region" description="Polar residues" evidence="7">
    <location>
        <begin position="172"/>
        <end position="181"/>
    </location>
</feature>
<comment type="subcellular location">
    <subcellularLocation>
        <location evidence="1">Membrane</location>
    </subcellularLocation>
</comment>
<evidence type="ECO:0000259" key="8">
    <source>
        <dbReference type="PROSITE" id="PS50835"/>
    </source>
</evidence>
<evidence type="ECO:0000256" key="4">
    <source>
        <dbReference type="ARBA" id="ARBA00023136"/>
    </source>
</evidence>
<name>A0A8X8BR51_POLSE</name>
<dbReference type="Proteomes" id="UP000886611">
    <property type="component" value="Unassembled WGS sequence"/>
</dbReference>
<feature type="domain" description="Ig-like" evidence="8">
    <location>
        <begin position="45"/>
        <end position="139"/>
    </location>
</feature>
<dbReference type="InterPro" id="IPR036179">
    <property type="entry name" value="Ig-like_dom_sf"/>
</dbReference>
<dbReference type="InterPro" id="IPR013783">
    <property type="entry name" value="Ig-like_fold"/>
</dbReference>
<accession>A0A8X8BR51</accession>
<evidence type="ECO:0000256" key="7">
    <source>
        <dbReference type="SAM" id="MobiDB-lite"/>
    </source>
</evidence>
<keyword evidence="6" id="KW-0393">Immunoglobulin domain</keyword>
<evidence type="ECO:0000256" key="1">
    <source>
        <dbReference type="ARBA" id="ARBA00004370"/>
    </source>
</evidence>
<evidence type="ECO:0000256" key="3">
    <source>
        <dbReference type="ARBA" id="ARBA00022989"/>
    </source>
</evidence>
<dbReference type="EMBL" id="JAATIS010003638">
    <property type="protein sequence ID" value="KAG2463994.1"/>
    <property type="molecule type" value="Genomic_DNA"/>
</dbReference>
<dbReference type="InterPro" id="IPR007110">
    <property type="entry name" value="Ig-like_dom"/>
</dbReference>
<evidence type="ECO:0000256" key="5">
    <source>
        <dbReference type="ARBA" id="ARBA00023170"/>
    </source>
</evidence>
<dbReference type="InterPro" id="IPR003599">
    <property type="entry name" value="Ig_sub"/>
</dbReference>
<organism evidence="9 10">
    <name type="scientific">Polypterus senegalus</name>
    <name type="common">Senegal bichir</name>
    <dbReference type="NCBI Taxonomy" id="55291"/>
    <lineage>
        <taxon>Eukaryota</taxon>
        <taxon>Metazoa</taxon>
        <taxon>Chordata</taxon>
        <taxon>Craniata</taxon>
        <taxon>Vertebrata</taxon>
        <taxon>Euteleostomi</taxon>
        <taxon>Actinopterygii</taxon>
        <taxon>Polypteriformes</taxon>
        <taxon>Polypteridae</taxon>
        <taxon>Polypterus</taxon>
    </lineage>
</organism>
<feature type="non-terminal residue" evidence="9">
    <location>
        <position position="1"/>
    </location>
</feature>
<evidence type="ECO:0000313" key="9">
    <source>
        <dbReference type="EMBL" id="KAG2463994.1"/>
    </source>
</evidence>
<dbReference type="InterPro" id="IPR013106">
    <property type="entry name" value="Ig_V-set"/>
</dbReference>
<feature type="region of interest" description="Disordered" evidence="7">
    <location>
        <begin position="151"/>
        <end position="181"/>
    </location>
</feature>
<keyword evidence="4" id="KW-0472">Membrane</keyword>
<dbReference type="Gene3D" id="2.60.40.10">
    <property type="entry name" value="Immunoglobulins"/>
    <property type="match status" value="1"/>
</dbReference>
<dbReference type="SUPFAM" id="SSF48726">
    <property type="entry name" value="Immunoglobulin"/>
    <property type="match status" value="1"/>
</dbReference>
<feature type="non-terminal residue" evidence="9">
    <location>
        <position position="181"/>
    </location>
</feature>
<dbReference type="Pfam" id="PF07686">
    <property type="entry name" value="V-set"/>
    <property type="match status" value="1"/>
</dbReference>
<dbReference type="PROSITE" id="PS50835">
    <property type="entry name" value="IG_LIKE"/>
    <property type="match status" value="1"/>
</dbReference>
<comment type="caution">
    <text evidence="9">The sequence shown here is derived from an EMBL/GenBank/DDBJ whole genome shotgun (WGS) entry which is preliminary data.</text>
</comment>
<dbReference type="InterPro" id="IPR051117">
    <property type="entry name" value="TRG_var/const_region"/>
</dbReference>
<dbReference type="CDD" id="cd00099">
    <property type="entry name" value="IgV"/>
    <property type="match status" value="1"/>
</dbReference>
<evidence type="ECO:0000256" key="6">
    <source>
        <dbReference type="ARBA" id="ARBA00023319"/>
    </source>
</evidence>
<keyword evidence="10" id="KW-1185">Reference proteome</keyword>
<gene>
    <name evidence="9" type="primary">Kv10</name>
    <name evidence="9" type="ORF">GTO96_0003481</name>
</gene>
<protein>
    <submittedName>
        <fullName evidence="9">KV10 protein</fullName>
    </submittedName>
</protein>
<dbReference type="GO" id="GO:0016020">
    <property type="term" value="C:membrane"/>
    <property type="evidence" value="ECO:0007669"/>
    <property type="project" value="UniProtKB-SubCell"/>
</dbReference>
<reference evidence="9 10" key="1">
    <citation type="journal article" date="2021" name="Cell">
        <title>Tracing the genetic footprints of vertebrate landing in non-teleost ray-finned fishes.</title>
        <authorList>
            <person name="Bi X."/>
            <person name="Wang K."/>
            <person name="Yang L."/>
            <person name="Pan H."/>
            <person name="Jiang H."/>
            <person name="Wei Q."/>
            <person name="Fang M."/>
            <person name="Yu H."/>
            <person name="Zhu C."/>
            <person name="Cai Y."/>
            <person name="He Y."/>
            <person name="Gan X."/>
            <person name="Zeng H."/>
            <person name="Yu D."/>
            <person name="Zhu Y."/>
            <person name="Jiang H."/>
            <person name="Qiu Q."/>
            <person name="Yang H."/>
            <person name="Zhang Y.E."/>
            <person name="Wang W."/>
            <person name="Zhu M."/>
            <person name="He S."/>
            <person name="Zhang G."/>
        </authorList>
    </citation>
    <scope>NUCLEOTIDE SEQUENCE [LARGE SCALE GENOMIC DNA]</scope>
    <source>
        <strain evidence="9">Bchr_013</strain>
    </source>
</reference>
<dbReference type="PANTHER" id="PTHR19256:SF65">
    <property type="entry name" value="T CELL RECEPTOR GAMMA CONSTANT 1-RELATED"/>
    <property type="match status" value="1"/>
</dbReference>
<dbReference type="AlphaFoldDB" id="A0A8X8BR51"/>
<evidence type="ECO:0000313" key="10">
    <source>
        <dbReference type="Proteomes" id="UP000886611"/>
    </source>
</evidence>